<dbReference type="Pfam" id="PF26002">
    <property type="entry name" value="Beta-barrel_AprE"/>
    <property type="match status" value="1"/>
</dbReference>
<evidence type="ECO:0000256" key="8">
    <source>
        <dbReference type="ARBA" id="ARBA00023136"/>
    </source>
</evidence>
<evidence type="ECO:0000256" key="3">
    <source>
        <dbReference type="ARBA" id="ARBA00022448"/>
    </source>
</evidence>
<organism evidence="13 14">
    <name type="scientific">Photobacterium toruni</name>
    <dbReference type="NCBI Taxonomy" id="1935446"/>
    <lineage>
        <taxon>Bacteria</taxon>
        <taxon>Pseudomonadati</taxon>
        <taxon>Pseudomonadota</taxon>
        <taxon>Gammaproteobacteria</taxon>
        <taxon>Vibrionales</taxon>
        <taxon>Vibrionaceae</taxon>
        <taxon>Photobacterium</taxon>
    </lineage>
</organism>
<dbReference type="GO" id="GO:0005886">
    <property type="term" value="C:plasma membrane"/>
    <property type="evidence" value="ECO:0007669"/>
    <property type="project" value="UniProtKB-SubCell"/>
</dbReference>
<accession>A0A1T4Q4H7</accession>
<dbReference type="OrthoDB" id="9775513at2"/>
<keyword evidence="10" id="KW-0175">Coiled coil</keyword>
<evidence type="ECO:0000313" key="14">
    <source>
        <dbReference type="Proteomes" id="UP000191116"/>
    </source>
</evidence>
<dbReference type="Proteomes" id="UP000191116">
    <property type="component" value="Unassembled WGS sequence"/>
</dbReference>
<dbReference type="InterPro" id="IPR050739">
    <property type="entry name" value="MFP"/>
</dbReference>
<dbReference type="EMBL" id="FUWP01000003">
    <property type="protein sequence ID" value="SJZ98118.1"/>
    <property type="molecule type" value="Genomic_DNA"/>
</dbReference>
<dbReference type="SUPFAM" id="SSF111369">
    <property type="entry name" value="HlyD-like secretion proteins"/>
    <property type="match status" value="1"/>
</dbReference>
<keyword evidence="3 9" id="KW-0813">Transport</keyword>
<evidence type="ECO:0000256" key="4">
    <source>
        <dbReference type="ARBA" id="ARBA00022475"/>
    </source>
</evidence>
<keyword evidence="4 9" id="KW-1003">Cell membrane</keyword>
<gene>
    <name evidence="13" type="primary">prsE</name>
    <name evidence="13" type="ORF">CZ814_00933</name>
</gene>
<feature type="domain" description="AprE-like beta-barrel" evidence="12">
    <location>
        <begin position="347"/>
        <end position="436"/>
    </location>
</feature>
<keyword evidence="8 9" id="KW-0472">Membrane</keyword>
<dbReference type="PANTHER" id="PTHR30386:SF26">
    <property type="entry name" value="TRANSPORT PROTEIN COMB"/>
    <property type="match status" value="1"/>
</dbReference>
<protein>
    <recommendedName>
        <fullName evidence="9">Membrane fusion protein (MFP) family protein</fullName>
    </recommendedName>
</protein>
<dbReference type="PRINTS" id="PR01490">
    <property type="entry name" value="RTXTOXIND"/>
</dbReference>
<feature type="coiled-coil region" evidence="10">
    <location>
        <begin position="271"/>
        <end position="298"/>
    </location>
</feature>
<dbReference type="NCBIfam" id="TIGR01843">
    <property type="entry name" value="type_I_hlyD"/>
    <property type="match status" value="1"/>
</dbReference>
<keyword evidence="6 9" id="KW-0812">Transmembrane</keyword>
<feature type="domain" description="AprE-like long alpha-helical hairpin" evidence="11">
    <location>
        <begin position="151"/>
        <end position="304"/>
    </location>
</feature>
<evidence type="ECO:0000256" key="1">
    <source>
        <dbReference type="ARBA" id="ARBA00004377"/>
    </source>
</evidence>
<evidence type="ECO:0000256" key="10">
    <source>
        <dbReference type="SAM" id="Coils"/>
    </source>
</evidence>
<reference evidence="13 14" key="1">
    <citation type="submission" date="2017-02" db="EMBL/GenBank/DDBJ databases">
        <authorList>
            <person name="Peterson S.W."/>
        </authorList>
    </citation>
    <scope>NUCLEOTIDE SEQUENCE [LARGE SCALE GENOMIC DNA]</scope>
    <source>
        <strain evidence="13 14">CECT 9189</strain>
    </source>
</reference>
<dbReference type="InterPro" id="IPR058781">
    <property type="entry name" value="HH_AprE-like"/>
</dbReference>
<evidence type="ECO:0000259" key="11">
    <source>
        <dbReference type="Pfam" id="PF25994"/>
    </source>
</evidence>
<dbReference type="Pfam" id="PF25994">
    <property type="entry name" value="HH_AprE"/>
    <property type="match status" value="1"/>
</dbReference>
<evidence type="ECO:0000256" key="7">
    <source>
        <dbReference type="ARBA" id="ARBA00022989"/>
    </source>
</evidence>
<evidence type="ECO:0000256" key="2">
    <source>
        <dbReference type="ARBA" id="ARBA00009477"/>
    </source>
</evidence>
<dbReference type="InterPro" id="IPR058982">
    <property type="entry name" value="Beta-barrel_AprE"/>
</dbReference>
<dbReference type="Gene3D" id="2.40.50.100">
    <property type="match status" value="1"/>
</dbReference>
<evidence type="ECO:0000256" key="9">
    <source>
        <dbReference type="RuleBase" id="RU365093"/>
    </source>
</evidence>
<name>A0A1T4Q4H7_9GAMM</name>
<proteinExistence type="inferred from homology"/>
<comment type="similarity">
    <text evidence="2 9">Belongs to the membrane fusion protein (MFP) (TC 8.A.1) family.</text>
</comment>
<evidence type="ECO:0000313" key="13">
    <source>
        <dbReference type="EMBL" id="SJZ98118.1"/>
    </source>
</evidence>
<dbReference type="GO" id="GO:0015031">
    <property type="term" value="P:protein transport"/>
    <property type="evidence" value="ECO:0007669"/>
    <property type="project" value="InterPro"/>
</dbReference>
<comment type="subcellular location">
    <subcellularLocation>
        <location evidence="1 9">Cell inner membrane</location>
        <topology evidence="1 9">Single-pass membrane protein</topology>
    </subcellularLocation>
</comment>
<keyword evidence="7 9" id="KW-1133">Transmembrane helix</keyword>
<evidence type="ECO:0000256" key="5">
    <source>
        <dbReference type="ARBA" id="ARBA00022519"/>
    </source>
</evidence>
<dbReference type="InterPro" id="IPR010129">
    <property type="entry name" value="T1SS_HlyD"/>
</dbReference>
<dbReference type="AlphaFoldDB" id="A0A1T4Q4H7"/>
<dbReference type="Gene3D" id="2.40.30.170">
    <property type="match status" value="1"/>
</dbReference>
<evidence type="ECO:0000256" key="6">
    <source>
        <dbReference type="ARBA" id="ARBA00022692"/>
    </source>
</evidence>
<sequence>MPKQLNSEELSMVDDVYGAMMLSSPKKHRIVIRALMAFIICFFVWAYFASLDVVTRGTGKVIPSSQIQIIQSLDGGILQNMYVTEGMAVKKGQPLARIDATRFRSDLAQQEDEEGSLRANIIRLQQEIADIHLNSTSLDWHKQIIVDDKPLVYPQNLLKIESVLLTRQQEEYHGRLSELNNQLSILAAQIVQKEQENESINSQIRTLKNSLSLVVKELTMTKPMAEKGIVSEVELLKLQRQVNDIKGDLSKLYLQQPKTLAARDEAIFKRRDAALSYNKDARAKLNELESRLSRLVEAQVGSQDKVDRTVITSPVNGTIKSIHINTIGGVVKPGADIIEIVPTEDQLVIEAKIKPKDIAFLHPGLPAVVKITAYNFTRYGGLDGTLEHISADTSQDKKGNSFYLVRIRTKHSQLIKKDGTPMPIIPGMLTTVDIISGKRTVLDYILNPILRAKDTAFKER</sequence>
<keyword evidence="5 9" id="KW-0997">Cell inner membrane</keyword>
<feature type="transmembrane region" description="Helical" evidence="9">
    <location>
        <begin position="30"/>
        <end position="48"/>
    </location>
</feature>
<dbReference type="Gene3D" id="1.10.287.470">
    <property type="entry name" value="Helix hairpin bin"/>
    <property type="match status" value="1"/>
</dbReference>
<dbReference type="PANTHER" id="PTHR30386">
    <property type="entry name" value="MEMBRANE FUSION SUBUNIT OF EMRAB-TOLC MULTIDRUG EFFLUX PUMP"/>
    <property type="match status" value="1"/>
</dbReference>
<feature type="coiled-coil region" evidence="10">
    <location>
        <begin position="176"/>
        <end position="210"/>
    </location>
</feature>
<evidence type="ECO:0000259" key="12">
    <source>
        <dbReference type="Pfam" id="PF26002"/>
    </source>
</evidence>
<dbReference type="RefSeq" id="WP_080173831.1">
    <property type="nucleotide sequence ID" value="NZ_AP024855.1"/>
</dbReference>